<dbReference type="InterPro" id="IPR001227">
    <property type="entry name" value="Ac_transferase_dom_sf"/>
</dbReference>
<dbReference type="EMBL" id="BJUY01000004">
    <property type="protein sequence ID" value="GEK90935.1"/>
    <property type="molecule type" value="Genomic_DNA"/>
</dbReference>
<evidence type="ECO:0000313" key="7">
    <source>
        <dbReference type="EMBL" id="GEK90935.1"/>
    </source>
</evidence>
<dbReference type="OrthoDB" id="9805460at2"/>
<dbReference type="SUPFAM" id="SSF55048">
    <property type="entry name" value="Probable ACP-binding domain of malonyl-CoA ACP transacylase"/>
    <property type="match status" value="1"/>
</dbReference>
<feature type="active site" evidence="5">
    <location>
        <position position="199"/>
    </location>
</feature>
<dbReference type="SMART" id="SM00827">
    <property type="entry name" value="PKS_AT"/>
    <property type="match status" value="1"/>
</dbReference>
<evidence type="ECO:0000256" key="5">
    <source>
        <dbReference type="PIRSR" id="PIRSR000446-1"/>
    </source>
</evidence>
<organism evidence="7 8">
    <name type="scientific">Alkalibacterium kapii</name>
    <dbReference type="NCBI Taxonomy" id="426704"/>
    <lineage>
        <taxon>Bacteria</taxon>
        <taxon>Bacillati</taxon>
        <taxon>Bacillota</taxon>
        <taxon>Bacilli</taxon>
        <taxon>Lactobacillales</taxon>
        <taxon>Carnobacteriaceae</taxon>
        <taxon>Alkalibacterium</taxon>
    </lineage>
</organism>
<dbReference type="InterPro" id="IPR050858">
    <property type="entry name" value="Mal-CoA-ACP_Trans/PKS_FabD"/>
</dbReference>
<dbReference type="PIRSF" id="PIRSF000446">
    <property type="entry name" value="Mct"/>
    <property type="match status" value="1"/>
</dbReference>
<dbReference type="InterPro" id="IPR014043">
    <property type="entry name" value="Acyl_transferase_dom"/>
</dbReference>
<keyword evidence="8" id="KW-1185">Reference proteome</keyword>
<comment type="similarity">
    <text evidence="4">Belongs to the fabD family.</text>
</comment>
<dbReference type="Pfam" id="PF00698">
    <property type="entry name" value="Acyl_transf_1"/>
    <property type="match status" value="1"/>
</dbReference>
<dbReference type="EC" id="2.3.1.39" evidence="4"/>
<name>A0A511ARW0_9LACT</name>
<feature type="domain" description="Malonyl-CoA:ACP transacylase (MAT)" evidence="6">
    <location>
        <begin position="6"/>
        <end position="299"/>
    </location>
</feature>
<dbReference type="SUPFAM" id="SSF52151">
    <property type="entry name" value="FabD/lysophospholipase-like"/>
    <property type="match status" value="1"/>
</dbReference>
<dbReference type="Proteomes" id="UP000321662">
    <property type="component" value="Unassembled WGS sequence"/>
</dbReference>
<dbReference type="FunFam" id="3.30.70.250:FF:000001">
    <property type="entry name" value="Malonyl CoA-acyl carrier protein transacylase"/>
    <property type="match status" value="1"/>
</dbReference>
<feature type="active site" evidence="5">
    <location>
        <position position="90"/>
    </location>
</feature>
<dbReference type="PANTHER" id="PTHR42681:SF1">
    <property type="entry name" value="MALONYL-COA-ACYL CARRIER PROTEIN TRANSACYLASE, MITOCHONDRIAL"/>
    <property type="match status" value="1"/>
</dbReference>
<dbReference type="PANTHER" id="PTHR42681">
    <property type="entry name" value="MALONYL-COA-ACYL CARRIER PROTEIN TRANSACYLASE, MITOCHONDRIAL"/>
    <property type="match status" value="1"/>
</dbReference>
<accession>A0A511ARW0</accession>
<comment type="caution">
    <text evidence="7">The sequence shown here is derived from an EMBL/GenBank/DDBJ whole genome shotgun (WGS) entry which is preliminary data.</text>
</comment>
<dbReference type="AlphaFoldDB" id="A0A511ARW0"/>
<comment type="catalytic activity">
    <reaction evidence="3 4">
        <text>holo-[ACP] + malonyl-CoA = malonyl-[ACP] + CoA</text>
        <dbReference type="Rhea" id="RHEA:41792"/>
        <dbReference type="Rhea" id="RHEA-COMP:9623"/>
        <dbReference type="Rhea" id="RHEA-COMP:9685"/>
        <dbReference type="ChEBI" id="CHEBI:57287"/>
        <dbReference type="ChEBI" id="CHEBI:57384"/>
        <dbReference type="ChEBI" id="CHEBI:64479"/>
        <dbReference type="ChEBI" id="CHEBI:78449"/>
        <dbReference type="EC" id="2.3.1.39"/>
    </reaction>
</comment>
<evidence type="ECO:0000256" key="1">
    <source>
        <dbReference type="ARBA" id="ARBA00022679"/>
    </source>
</evidence>
<dbReference type="NCBIfam" id="TIGR00128">
    <property type="entry name" value="fabD"/>
    <property type="match status" value="1"/>
</dbReference>
<dbReference type="GO" id="GO:0004314">
    <property type="term" value="F:[acyl-carrier-protein] S-malonyltransferase activity"/>
    <property type="evidence" value="ECO:0007669"/>
    <property type="project" value="UniProtKB-EC"/>
</dbReference>
<evidence type="ECO:0000256" key="2">
    <source>
        <dbReference type="ARBA" id="ARBA00023315"/>
    </source>
</evidence>
<dbReference type="InterPro" id="IPR004410">
    <property type="entry name" value="Malonyl_CoA-ACP_transAc_FabD"/>
</dbReference>
<evidence type="ECO:0000256" key="4">
    <source>
        <dbReference type="PIRNR" id="PIRNR000446"/>
    </source>
</evidence>
<keyword evidence="2 4" id="KW-0012">Acyltransferase</keyword>
<dbReference type="InterPro" id="IPR016035">
    <property type="entry name" value="Acyl_Trfase/lysoPLipase"/>
</dbReference>
<evidence type="ECO:0000313" key="8">
    <source>
        <dbReference type="Proteomes" id="UP000321662"/>
    </source>
</evidence>
<dbReference type="InterPro" id="IPR016036">
    <property type="entry name" value="Malonyl_transacylase_ACP-bd"/>
</dbReference>
<gene>
    <name evidence="7" type="primary">fabD</name>
    <name evidence="7" type="ORF">AKA01nite_05570</name>
</gene>
<dbReference type="Gene3D" id="3.30.70.250">
    <property type="entry name" value="Malonyl-CoA ACP transacylase, ACP-binding"/>
    <property type="match status" value="1"/>
</dbReference>
<proteinExistence type="inferred from homology"/>
<dbReference type="RefSeq" id="WP_146923578.1">
    <property type="nucleotide sequence ID" value="NZ_BJUY01000004.1"/>
</dbReference>
<protein>
    <recommendedName>
        <fullName evidence="4">Malonyl CoA-acyl carrier protein transacylase</fullName>
        <ecNumber evidence="4">2.3.1.39</ecNumber>
    </recommendedName>
</protein>
<evidence type="ECO:0000256" key="3">
    <source>
        <dbReference type="ARBA" id="ARBA00048462"/>
    </source>
</evidence>
<evidence type="ECO:0000259" key="6">
    <source>
        <dbReference type="SMART" id="SM00827"/>
    </source>
</evidence>
<dbReference type="InterPro" id="IPR024925">
    <property type="entry name" value="Malonyl_CoA-ACP_transAc"/>
</dbReference>
<keyword evidence="1 4" id="KW-0808">Transferase</keyword>
<reference evidence="7 8" key="1">
    <citation type="submission" date="2019-07" db="EMBL/GenBank/DDBJ databases">
        <title>Whole genome shotgun sequence of Alkalibacterium kapii NBRC 103247.</title>
        <authorList>
            <person name="Hosoyama A."/>
            <person name="Uohara A."/>
            <person name="Ohji S."/>
            <person name="Ichikawa N."/>
        </authorList>
    </citation>
    <scope>NUCLEOTIDE SEQUENCE [LARGE SCALE GENOMIC DNA]</scope>
    <source>
        <strain evidence="7 8">NBRC 103247</strain>
    </source>
</reference>
<dbReference type="Gene3D" id="3.40.366.10">
    <property type="entry name" value="Malonyl-Coenzyme A Acyl Carrier Protein, domain 2"/>
    <property type="match status" value="1"/>
</dbReference>
<sequence>MKTAFLFSGQGAQYNEMGKDFYDNYSEVRGIFDMASRQLGTDLAELCFNNDARLNETAYTQPAILTVSHAIEHIVKTSVGISPDAVAGLSLGEYTALVSSGALTFEEAIPLVHKRGSLMEQAVPDGEGAMAAVLGLNASTLAQLCKEVSKDSFVSIANYNAPEQLVISGETDGVDRIMKKAMDKGAKKTSRLKVSGPFHTKMLEPAAHEFSEDLGKVAFKSFTTPVYSNVTAEVYTDAAMIKPLLEKQIASSVKFEQMIKQMISDGVTTFVQVGPGKALRSFVKRIDRDVTVKNIEKIKQLETIAKVFQS</sequence>
<dbReference type="GO" id="GO:0005829">
    <property type="term" value="C:cytosol"/>
    <property type="evidence" value="ECO:0007669"/>
    <property type="project" value="TreeGrafter"/>
</dbReference>
<dbReference type="GO" id="GO:0006633">
    <property type="term" value="P:fatty acid biosynthetic process"/>
    <property type="evidence" value="ECO:0007669"/>
    <property type="project" value="TreeGrafter"/>
</dbReference>